<dbReference type="InterPro" id="IPR001387">
    <property type="entry name" value="Cro/C1-type_HTH"/>
</dbReference>
<name>A0ABW2Y5E5_9ACTN</name>
<dbReference type="Gene3D" id="1.10.260.40">
    <property type="entry name" value="lambda repressor-like DNA-binding domains"/>
    <property type="match status" value="1"/>
</dbReference>
<organism evidence="2 3">
    <name type="scientific">Actinomadura fibrosa</name>
    <dbReference type="NCBI Taxonomy" id="111802"/>
    <lineage>
        <taxon>Bacteria</taxon>
        <taxon>Bacillati</taxon>
        <taxon>Actinomycetota</taxon>
        <taxon>Actinomycetes</taxon>
        <taxon>Streptosporangiales</taxon>
        <taxon>Thermomonosporaceae</taxon>
        <taxon>Actinomadura</taxon>
    </lineage>
</organism>
<dbReference type="Proteomes" id="UP001597063">
    <property type="component" value="Unassembled WGS sequence"/>
</dbReference>
<dbReference type="SUPFAM" id="SSF47413">
    <property type="entry name" value="lambda repressor-like DNA-binding domains"/>
    <property type="match status" value="1"/>
</dbReference>
<dbReference type="Pfam" id="PF19054">
    <property type="entry name" value="DUF5753"/>
    <property type="match status" value="1"/>
</dbReference>
<evidence type="ECO:0000313" key="2">
    <source>
        <dbReference type="EMBL" id="MFD0691511.1"/>
    </source>
</evidence>
<dbReference type="PROSITE" id="PS50943">
    <property type="entry name" value="HTH_CROC1"/>
    <property type="match status" value="1"/>
</dbReference>
<dbReference type="EMBL" id="JBHTGP010000031">
    <property type="protein sequence ID" value="MFD0691511.1"/>
    <property type="molecule type" value="Genomic_DNA"/>
</dbReference>
<reference evidence="3" key="1">
    <citation type="journal article" date="2019" name="Int. J. Syst. Evol. Microbiol.">
        <title>The Global Catalogue of Microorganisms (GCM) 10K type strain sequencing project: providing services to taxonomists for standard genome sequencing and annotation.</title>
        <authorList>
            <consortium name="The Broad Institute Genomics Platform"/>
            <consortium name="The Broad Institute Genome Sequencing Center for Infectious Disease"/>
            <person name="Wu L."/>
            <person name="Ma J."/>
        </authorList>
    </citation>
    <scope>NUCLEOTIDE SEQUENCE [LARGE SCALE GENOMIC DNA]</scope>
    <source>
        <strain evidence="3">JCM 9371</strain>
    </source>
</reference>
<dbReference type="RefSeq" id="WP_131755872.1">
    <property type="nucleotide sequence ID" value="NZ_CAACUY010000009.1"/>
</dbReference>
<evidence type="ECO:0000259" key="1">
    <source>
        <dbReference type="PROSITE" id="PS50943"/>
    </source>
</evidence>
<dbReference type="InterPro" id="IPR010982">
    <property type="entry name" value="Lambda_DNA-bd_dom_sf"/>
</dbReference>
<dbReference type="CDD" id="cd00093">
    <property type="entry name" value="HTH_XRE"/>
    <property type="match status" value="1"/>
</dbReference>
<comment type="caution">
    <text evidence="2">The sequence shown here is derived from an EMBL/GenBank/DDBJ whole genome shotgun (WGS) entry which is preliminary data.</text>
</comment>
<proteinExistence type="predicted"/>
<gene>
    <name evidence="2" type="ORF">ACFQZM_43965</name>
</gene>
<protein>
    <submittedName>
        <fullName evidence="2">Scr1 family TA system antitoxin-like transcriptional regulator</fullName>
    </submittedName>
</protein>
<evidence type="ECO:0000313" key="3">
    <source>
        <dbReference type="Proteomes" id="UP001597063"/>
    </source>
</evidence>
<keyword evidence="3" id="KW-1185">Reference proteome</keyword>
<dbReference type="Pfam" id="PF13560">
    <property type="entry name" value="HTH_31"/>
    <property type="match status" value="1"/>
</dbReference>
<accession>A0ABW2Y5E5</accession>
<dbReference type="SMART" id="SM00530">
    <property type="entry name" value="HTH_XRE"/>
    <property type="match status" value="1"/>
</dbReference>
<sequence length="268" mass="30421">MASDTGDRQKIEPELLSFGAEVRRLREAHGLNQADLARAVNVARSYISHVECGRTRCRRDFAVRLDGFLRAKGAIVQAWDDLLERIRTVRYPTHFVAFPKVEAAADQLRVYESYLVYGLFQTEAYARVLLGDEDAVAARLSRQAALSREPRPMISVVLEESVLYRQVGSAEVMREQLEHLVDLSTRERLFVQVARTAYYRGVRASFTIATLSDRSEVAYVVKANGGETTRDPADLARMSEVMHTLNAQALNTEDSRSLIRRVIEERWT</sequence>
<dbReference type="InterPro" id="IPR043917">
    <property type="entry name" value="DUF5753"/>
</dbReference>
<feature type="domain" description="HTH cro/C1-type" evidence="1">
    <location>
        <begin position="22"/>
        <end position="56"/>
    </location>
</feature>